<reference evidence="1 2" key="1">
    <citation type="submission" date="2018-06" db="EMBL/GenBank/DDBJ databases">
        <authorList>
            <consortium name="Pathogen Informatics"/>
            <person name="Doyle S."/>
        </authorList>
    </citation>
    <scope>NUCLEOTIDE SEQUENCE [LARGE SCALE GENOMIC DNA]</scope>
    <source>
        <strain evidence="1 2">NCTC7807</strain>
    </source>
</reference>
<evidence type="ECO:0000313" key="1">
    <source>
        <dbReference type="EMBL" id="SUP60341.1"/>
    </source>
</evidence>
<name>A0A380P553_STRGR</name>
<dbReference type="AlphaFoldDB" id="A0A380P553"/>
<sequence length="661" mass="73775">MTESAVGAGVLGRWGIISLAGEALGRPPEEERPVTVLLGPRGSGASETHSALMERYGPSYPFAYLRFAPGQALLPRYALGLLARQLERRLPQYRRTSFPLLTLGLLASDEDLSMTSLEEGRRSIQQRLRHFQQQAENRYGDYLAAFFEVAGGAIGAPEGASTAALALLNDALRRGRRRLPGGNRFGQAAHWYGAHPLTRAQDRWEALTELNSWRHRGHEEDRDRLDRILFSAFLEDLRRGASPSFSPRSFLLLLDQADTRYGRRFLDLLLRARHDDTVVASGPCDPLTVVSSCNRWLPRWGPASGEQWPWQLRVPDGASLDDWRAHRPPRDGEDTWWYPIRLRDLQQEEVHTLVEKQLHTHPGLSPFTRLTPFIHRLTGGLPKGVSQVLQALQQADGERAPGPAQERWLRTLPDRIVLVGEEQRTLADAALDSLLDGFDQRERDRLAECAAAPDLYVGTQVLGHGEALFTQLRIRRLMDGPGSFTPALHPWLRRLLLWKLATRPSDWDAAHDLLAEHAREAGRTAARMYHRLATGRLEEVADHLLARFAELPATTWISEFDKVTAAPNRLAGVGGPLELLAALAPPEPGGAVTGRSVVRGLVAARWLWSDPLADPGMRLGHVLADGFIQLSRLGRSDNVALLNESERYLHWRPSRTTTDGS</sequence>
<dbReference type="RefSeq" id="WP_115069291.1">
    <property type="nucleotide sequence ID" value="NZ_UHID01000007.1"/>
</dbReference>
<accession>A0A380P553</accession>
<proteinExistence type="predicted"/>
<dbReference type="EMBL" id="UHID01000007">
    <property type="protein sequence ID" value="SUP60341.1"/>
    <property type="molecule type" value="Genomic_DNA"/>
</dbReference>
<gene>
    <name evidence="1" type="ORF">NCTC7807_04408</name>
</gene>
<protein>
    <submittedName>
        <fullName evidence="1">Uncharacterized protein</fullName>
    </submittedName>
</protein>
<dbReference type="Proteomes" id="UP000254150">
    <property type="component" value="Unassembled WGS sequence"/>
</dbReference>
<organism evidence="1 2">
    <name type="scientific">Streptomyces griseus</name>
    <dbReference type="NCBI Taxonomy" id="1911"/>
    <lineage>
        <taxon>Bacteria</taxon>
        <taxon>Bacillati</taxon>
        <taxon>Actinomycetota</taxon>
        <taxon>Actinomycetes</taxon>
        <taxon>Kitasatosporales</taxon>
        <taxon>Streptomycetaceae</taxon>
        <taxon>Streptomyces</taxon>
    </lineage>
</organism>
<evidence type="ECO:0000313" key="2">
    <source>
        <dbReference type="Proteomes" id="UP000254150"/>
    </source>
</evidence>